<dbReference type="Proteomes" id="UP000433104">
    <property type="component" value="Unassembled WGS sequence"/>
</dbReference>
<evidence type="ECO:0000313" key="4">
    <source>
        <dbReference type="Proteomes" id="UP000433104"/>
    </source>
</evidence>
<organism evidence="3 4">
    <name type="scientific">Parapontixanthobacter aurantiacus</name>
    <dbReference type="NCBI Taxonomy" id="1463599"/>
    <lineage>
        <taxon>Bacteria</taxon>
        <taxon>Pseudomonadati</taxon>
        <taxon>Pseudomonadota</taxon>
        <taxon>Alphaproteobacteria</taxon>
        <taxon>Sphingomonadales</taxon>
        <taxon>Erythrobacteraceae</taxon>
        <taxon>Parapontixanthobacter</taxon>
    </lineage>
</organism>
<proteinExistence type="predicted"/>
<feature type="region of interest" description="Disordered" evidence="1">
    <location>
        <begin position="1"/>
        <end position="21"/>
    </location>
</feature>
<protein>
    <recommendedName>
        <fullName evidence="2">Bacteriophage Mx8 p63 C-terminal domain-containing protein</fullName>
    </recommendedName>
</protein>
<dbReference type="InterPro" id="IPR018874">
    <property type="entry name" value="Phage_Mx8_p63_C"/>
</dbReference>
<dbReference type="RefSeq" id="WP_160681955.1">
    <property type="nucleotide sequence ID" value="NZ_WTYW01000001.1"/>
</dbReference>
<gene>
    <name evidence="3" type="ORF">GRI38_05905</name>
</gene>
<evidence type="ECO:0000313" key="3">
    <source>
        <dbReference type="EMBL" id="MXO85560.1"/>
    </source>
</evidence>
<evidence type="ECO:0000256" key="1">
    <source>
        <dbReference type="SAM" id="MobiDB-lite"/>
    </source>
</evidence>
<name>A0A844ZF15_9SPHN</name>
<feature type="domain" description="Bacteriophage Mx8 p63 C-terminal" evidence="2">
    <location>
        <begin position="191"/>
        <end position="283"/>
    </location>
</feature>
<reference evidence="3 4" key="1">
    <citation type="submission" date="2019-12" db="EMBL/GenBank/DDBJ databases">
        <title>Genomic-based taxomic classification of the family Erythrobacteraceae.</title>
        <authorList>
            <person name="Xu L."/>
        </authorList>
    </citation>
    <scope>NUCLEOTIDE SEQUENCE [LARGE SCALE GENOMIC DNA]</scope>
    <source>
        <strain evidence="3 4">MCCC 1A09962</strain>
    </source>
</reference>
<dbReference type="AlphaFoldDB" id="A0A844ZF15"/>
<evidence type="ECO:0000259" key="2">
    <source>
        <dbReference type="Pfam" id="PF10546"/>
    </source>
</evidence>
<sequence>MNETPQSKGGSARAEKLSKQERREIAKKAAVARWSAHLPDATHEGELEIAGLNLPVAVTSDGTRLMISKAFMTALGRPWKGSYARTELPNFIAAKNLLPFVSKEIRDVLDPIDFVNKHGQRANGYRAELLQMVCDVYLDARKAGVLTESQERVAAQAEILIRGFARVGILALVDEATGYQRDRASDALAKILEQFIAKELQPWVKTFPDEFYEQLFRLRGLDFPHDTVKRPQYFGHLTNDIVYRRLAPGVLAELKGTEPKTPSGKRKGTLQQRLTPDLGHPKLREHLASVCTIMDFSEDYEDFMNKLDKRHPRYGETISFDFEGDNWKGL</sequence>
<dbReference type="OrthoDB" id="4762429at2"/>
<keyword evidence="4" id="KW-1185">Reference proteome</keyword>
<accession>A0A844ZF15</accession>
<comment type="caution">
    <text evidence="3">The sequence shown here is derived from an EMBL/GenBank/DDBJ whole genome shotgun (WGS) entry which is preliminary data.</text>
</comment>
<dbReference type="EMBL" id="WTYW01000001">
    <property type="protein sequence ID" value="MXO85560.1"/>
    <property type="molecule type" value="Genomic_DNA"/>
</dbReference>
<dbReference type="Pfam" id="PF10546">
    <property type="entry name" value="P63C"/>
    <property type="match status" value="1"/>
</dbReference>